<dbReference type="Gene3D" id="3.90.1210.10">
    <property type="entry name" value="Antifreeze-like/N-acetylneuraminic acid synthase C-terminal domain"/>
    <property type="match status" value="1"/>
</dbReference>
<gene>
    <name evidence="2" type="ORF">EI77_02717</name>
</gene>
<proteinExistence type="predicted"/>
<dbReference type="CDD" id="cd11615">
    <property type="entry name" value="SAF_NeuB_like"/>
    <property type="match status" value="1"/>
</dbReference>
<evidence type="ECO:0000259" key="1">
    <source>
        <dbReference type="PROSITE" id="PS50844"/>
    </source>
</evidence>
<evidence type="ECO:0000313" key="2">
    <source>
        <dbReference type="EMBL" id="TDU70669.1"/>
    </source>
</evidence>
<accession>A0A4R7RZ53</accession>
<dbReference type="PANTHER" id="PTHR42966:SF1">
    <property type="entry name" value="SIALIC ACID SYNTHASE"/>
    <property type="match status" value="1"/>
</dbReference>
<dbReference type="InterPro" id="IPR036732">
    <property type="entry name" value="AFP_Neu5c_C_sf"/>
</dbReference>
<dbReference type="PROSITE" id="PS50844">
    <property type="entry name" value="AFP_LIKE"/>
    <property type="match status" value="1"/>
</dbReference>
<dbReference type="SUPFAM" id="SSF51569">
    <property type="entry name" value="Aldolase"/>
    <property type="match status" value="1"/>
</dbReference>
<dbReference type="SMART" id="SM00858">
    <property type="entry name" value="SAF"/>
    <property type="match status" value="1"/>
</dbReference>
<dbReference type="AlphaFoldDB" id="A0A4R7RZ53"/>
<dbReference type="SUPFAM" id="SSF51269">
    <property type="entry name" value="AFP III-like domain"/>
    <property type="match status" value="1"/>
</dbReference>
<dbReference type="PANTHER" id="PTHR42966">
    <property type="entry name" value="N-ACETYLNEURAMINATE SYNTHASE"/>
    <property type="match status" value="1"/>
</dbReference>
<dbReference type="RefSeq" id="WP_133795765.1">
    <property type="nucleotide sequence ID" value="NZ_SOCA01000004.1"/>
</dbReference>
<dbReference type="OrthoDB" id="9814210at2"/>
<dbReference type="InterPro" id="IPR057736">
    <property type="entry name" value="SAF_PseI/NeuA/NeuB"/>
</dbReference>
<dbReference type="InterPro" id="IPR013785">
    <property type="entry name" value="Aldolase_TIM"/>
</dbReference>
<organism evidence="2 3">
    <name type="scientific">Prosthecobacter fusiformis</name>
    <dbReference type="NCBI Taxonomy" id="48464"/>
    <lineage>
        <taxon>Bacteria</taxon>
        <taxon>Pseudomonadati</taxon>
        <taxon>Verrucomicrobiota</taxon>
        <taxon>Verrucomicrobiia</taxon>
        <taxon>Verrucomicrobiales</taxon>
        <taxon>Verrucomicrobiaceae</taxon>
        <taxon>Prosthecobacter</taxon>
    </lineage>
</organism>
<feature type="domain" description="AFP-like" evidence="1">
    <location>
        <begin position="296"/>
        <end position="354"/>
    </location>
</feature>
<dbReference type="InterPro" id="IPR051690">
    <property type="entry name" value="PseI-like"/>
</dbReference>
<dbReference type="InterPro" id="IPR013132">
    <property type="entry name" value="PseI/NeuA/B-like_N"/>
</dbReference>
<dbReference type="GO" id="GO:0016051">
    <property type="term" value="P:carbohydrate biosynthetic process"/>
    <property type="evidence" value="ECO:0007669"/>
    <property type="project" value="InterPro"/>
</dbReference>
<protein>
    <submittedName>
        <fullName evidence="2">N-acetylneuraminate synthase</fullName>
    </submittedName>
</protein>
<name>A0A4R7RZ53_9BACT</name>
<dbReference type="InterPro" id="IPR013974">
    <property type="entry name" value="SAF"/>
</dbReference>
<dbReference type="GO" id="GO:0047444">
    <property type="term" value="F:N-acylneuraminate-9-phosphate synthase activity"/>
    <property type="evidence" value="ECO:0007669"/>
    <property type="project" value="TreeGrafter"/>
</dbReference>
<comment type="caution">
    <text evidence="2">The sequence shown here is derived from an EMBL/GenBank/DDBJ whole genome shotgun (WGS) entry which is preliminary data.</text>
</comment>
<dbReference type="Gene3D" id="3.20.20.70">
    <property type="entry name" value="Aldolase class I"/>
    <property type="match status" value="1"/>
</dbReference>
<evidence type="ECO:0000313" key="3">
    <source>
        <dbReference type="Proteomes" id="UP000295662"/>
    </source>
</evidence>
<dbReference type="Proteomes" id="UP000295662">
    <property type="component" value="Unassembled WGS sequence"/>
</dbReference>
<dbReference type="Pfam" id="PF08666">
    <property type="entry name" value="SAF"/>
    <property type="match status" value="1"/>
</dbReference>
<reference evidence="2 3" key="1">
    <citation type="submission" date="2019-03" db="EMBL/GenBank/DDBJ databases">
        <title>Genomic Encyclopedia of Archaeal and Bacterial Type Strains, Phase II (KMG-II): from individual species to whole genera.</title>
        <authorList>
            <person name="Goeker M."/>
        </authorList>
    </citation>
    <scope>NUCLEOTIDE SEQUENCE [LARGE SCALE GENOMIC DNA]</scope>
    <source>
        <strain evidence="2 3">ATCC 25309</strain>
    </source>
</reference>
<dbReference type="EMBL" id="SOCA01000004">
    <property type="protein sequence ID" value="TDU70669.1"/>
    <property type="molecule type" value="Genomic_DNA"/>
</dbReference>
<keyword evidence="3" id="KW-1185">Reference proteome</keyword>
<dbReference type="InterPro" id="IPR006190">
    <property type="entry name" value="SAF_AFP_Neu5Ac"/>
</dbReference>
<dbReference type="Pfam" id="PF03102">
    <property type="entry name" value="NeuB"/>
    <property type="match status" value="1"/>
</dbReference>
<sequence>MAAQFLVGNVHVGGSSSPPLFIPEIGANHDGDPQVAAEMLIELASQGAKVAKFQFYTAEELVADTARIVEWGPADARRSEPVGDMFNRMSLKLPDLAVLFKQARELGIEPFATPFSEAGADKLAEIGARCFKVAASDVTHLRFLKHLAKMGLPIILSLGKCTLGESDTAIATLLDQGCTDLAILHCVATYPAPAEEMNLRTIPALVQLYPECCVGLSDHSLGHEMCIASVALGAQLIEKHVTLSRKREGPDHWFSAETGEVGEIITLMERVHSAMGTSRKRILACETNGREKATRSLTLAQNLEAGTIIEEHHLKVVRPGNGISPAMFDQVVGMKIAQSLQINTTLTWSHFKPN</sequence>